<dbReference type="PANTHER" id="PTHR11085">
    <property type="entry name" value="NAD-DEPENDENT PROTEIN DEACYLASE SIRTUIN-5, MITOCHONDRIAL-RELATED"/>
    <property type="match status" value="1"/>
</dbReference>
<dbReference type="AlphaFoldDB" id="A0A8H3IRC0"/>
<comment type="similarity">
    <text evidence="1">Belongs to the sirtuin family. Class I subfamily.</text>
</comment>
<feature type="binding site" evidence="4">
    <location>
        <position position="194"/>
    </location>
    <ligand>
        <name>Zn(2+)</name>
        <dbReference type="ChEBI" id="CHEBI:29105"/>
    </ligand>
</feature>
<dbReference type="InterPro" id="IPR026590">
    <property type="entry name" value="Ssirtuin_cat_dom"/>
</dbReference>
<dbReference type="EMBL" id="CAJPDQ010000030">
    <property type="protein sequence ID" value="CAF9928658.1"/>
    <property type="molecule type" value="Genomic_DNA"/>
</dbReference>
<dbReference type="GO" id="GO:0046872">
    <property type="term" value="F:metal ion binding"/>
    <property type="evidence" value="ECO:0007669"/>
    <property type="project" value="UniProtKB-KW"/>
</dbReference>
<feature type="domain" description="Deacetylase sirtuin-type" evidence="6">
    <location>
        <begin position="7"/>
        <end position="348"/>
    </location>
</feature>
<feature type="compositionally biased region" description="Basic residues" evidence="5">
    <location>
        <begin position="371"/>
        <end position="384"/>
    </location>
</feature>
<feature type="region of interest" description="Disordered" evidence="5">
    <location>
        <begin position="368"/>
        <end position="439"/>
    </location>
</feature>
<evidence type="ECO:0000313" key="8">
    <source>
        <dbReference type="Proteomes" id="UP000664169"/>
    </source>
</evidence>
<evidence type="ECO:0000256" key="4">
    <source>
        <dbReference type="PROSITE-ProRule" id="PRU00236"/>
    </source>
</evidence>
<dbReference type="PANTHER" id="PTHR11085:SF8">
    <property type="entry name" value="NAD-DEPENDENT HISTONE DEACETYLASE HST3"/>
    <property type="match status" value="1"/>
</dbReference>
<keyword evidence="8" id="KW-1185">Reference proteome</keyword>
<keyword evidence="2" id="KW-0808">Transferase</keyword>
<feature type="binding site" evidence="4">
    <location>
        <position position="197"/>
    </location>
    <ligand>
        <name>Zn(2+)</name>
        <dbReference type="ChEBI" id="CHEBI:29105"/>
    </ligand>
</feature>
<dbReference type="InterPro" id="IPR026591">
    <property type="entry name" value="Sirtuin_cat_small_dom_sf"/>
</dbReference>
<dbReference type="Gene3D" id="3.40.50.1220">
    <property type="entry name" value="TPP-binding domain"/>
    <property type="match status" value="1"/>
</dbReference>
<keyword evidence="3" id="KW-0520">NAD</keyword>
<proteinExistence type="inferred from homology"/>
<dbReference type="Proteomes" id="UP000664169">
    <property type="component" value="Unassembled WGS sequence"/>
</dbReference>
<protein>
    <recommendedName>
        <fullName evidence="6">Deacetylase sirtuin-type domain-containing protein</fullName>
    </recommendedName>
</protein>
<dbReference type="GO" id="GO:0070403">
    <property type="term" value="F:NAD+ binding"/>
    <property type="evidence" value="ECO:0007669"/>
    <property type="project" value="InterPro"/>
</dbReference>
<gene>
    <name evidence="7" type="ORF">GOMPHAMPRED_005199</name>
</gene>
<keyword evidence="4" id="KW-0862">Zinc</keyword>
<feature type="binding site" evidence="4">
    <location>
        <position position="219"/>
    </location>
    <ligand>
        <name>Zn(2+)</name>
        <dbReference type="ChEBI" id="CHEBI:29105"/>
    </ligand>
</feature>
<evidence type="ECO:0000313" key="7">
    <source>
        <dbReference type="EMBL" id="CAF9928658.1"/>
    </source>
</evidence>
<dbReference type="OrthoDB" id="2919105at2759"/>
<accession>A0A8H3IRC0</accession>
<evidence type="ECO:0000256" key="2">
    <source>
        <dbReference type="ARBA" id="ARBA00022679"/>
    </source>
</evidence>
<dbReference type="SUPFAM" id="SSF52467">
    <property type="entry name" value="DHS-like NAD/FAD-binding domain"/>
    <property type="match status" value="1"/>
</dbReference>
<evidence type="ECO:0000256" key="3">
    <source>
        <dbReference type="ARBA" id="ARBA00023027"/>
    </source>
</evidence>
<feature type="binding site" evidence="4">
    <location>
        <position position="222"/>
    </location>
    <ligand>
        <name>Zn(2+)</name>
        <dbReference type="ChEBI" id="CHEBI:29105"/>
    </ligand>
</feature>
<evidence type="ECO:0000256" key="1">
    <source>
        <dbReference type="ARBA" id="ARBA00006924"/>
    </source>
</evidence>
<organism evidence="7 8">
    <name type="scientific">Gomphillus americanus</name>
    <dbReference type="NCBI Taxonomy" id="1940652"/>
    <lineage>
        <taxon>Eukaryota</taxon>
        <taxon>Fungi</taxon>
        <taxon>Dikarya</taxon>
        <taxon>Ascomycota</taxon>
        <taxon>Pezizomycotina</taxon>
        <taxon>Lecanoromycetes</taxon>
        <taxon>OSLEUM clade</taxon>
        <taxon>Ostropomycetidae</taxon>
        <taxon>Ostropales</taxon>
        <taxon>Graphidaceae</taxon>
        <taxon>Gomphilloideae</taxon>
        <taxon>Gomphillus</taxon>
    </lineage>
</organism>
<dbReference type="Gene3D" id="3.30.1600.10">
    <property type="entry name" value="SIR2/SIRT2 'Small Domain"/>
    <property type="match status" value="1"/>
</dbReference>
<dbReference type="Pfam" id="PF02146">
    <property type="entry name" value="SIR2"/>
    <property type="match status" value="2"/>
</dbReference>
<dbReference type="InterPro" id="IPR003000">
    <property type="entry name" value="Sirtuin"/>
</dbReference>
<name>A0A8H3IRC0_9LECA</name>
<reference evidence="7" key="1">
    <citation type="submission" date="2021-03" db="EMBL/GenBank/DDBJ databases">
        <authorList>
            <person name="Tagirdzhanova G."/>
        </authorList>
    </citation>
    <scope>NUCLEOTIDE SEQUENCE</scope>
</reference>
<sequence>MPIEHVKQDSKRLLDEIEATLNKAKRIVVVTGAGISTNCGIPDFRSKEGLYNLISSEHNSRLDSKTAGGLLKGKDLFSDTVWRDEDSTSAFRTFIASLRQKIKDDIKATSQTHKLIRRIRDNKKLLRCYTQNIDGLEARDELCLDMSRGTGSRSRFTKNSMQLPQHTAHNQLGGKMDGGCEVVQLHGDLDTVRCNVCQRTKNWTANEQEAFLKGETLRCQECELEDVVRQAAGKRGSAIGNLRPNIVLYGEDNPMETEIGSILSRDLTFGADLLLIMGTSLQVHGLKAVVKEFAKAVHSKKTGKVIFINLSEPSKSVWKDTIDYWIEMDCDMWAKDKLRMKQSELDLKTKKVSKADVKDKENIQAAPLLPGKRKSFSTPAKKRSVLQPKLPTPSSVGSTGLAELDPISATSAKRSFPDAKTTITDQLPSPPPSKRRKVSHNFEVWDANETVVLEDLPEASIATSPCKGRKRKLKDKVRVW</sequence>
<dbReference type="PROSITE" id="PS50305">
    <property type="entry name" value="SIRTUIN"/>
    <property type="match status" value="1"/>
</dbReference>
<comment type="caution">
    <text evidence="7">The sequence shown here is derived from an EMBL/GenBank/DDBJ whole genome shotgun (WGS) entry which is preliminary data.</text>
</comment>
<dbReference type="GO" id="GO:0017136">
    <property type="term" value="F:histone deacetylase activity, NAD-dependent"/>
    <property type="evidence" value="ECO:0007669"/>
    <property type="project" value="TreeGrafter"/>
</dbReference>
<dbReference type="InterPro" id="IPR050134">
    <property type="entry name" value="NAD-dep_sirtuin_deacylases"/>
</dbReference>
<dbReference type="InterPro" id="IPR029035">
    <property type="entry name" value="DHS-like_NAD/FAD-binding_dom"/>
</dbReference>
<evidence type="ECO:0000256" key="5">
    <source>
        <dbReference type="SAM" id="MobiDB-lite"/>
    </source>
</evidence>
<keyword evidence="4" id="KW-0479">Metal-binding</keyword>
<evidence type="ECO:0000259" key="6">
    <source>
        <dbReference type="PROSITE" id="PS50305"/>
    </source>
</evidence>
<dbReference type="GO" id="GO:0005634">
    <property type="term" value="C:nucleus"/>
    <property type="evidence" value="ECO:0007669"/>
    <property type="project" value="TreeGrafter"/>
</dbReference>
<feature type="active site" description="Proton acceptor" evidence="4">
    <location>
        <position position="186"/>
    </location>
</feature>